<keyword evidence="2" id="KW-1277">Toxin-antitoxin system</keyword>
<comment type="similarity">
    <text evidence="1">Belongs to the YoeB family.</text>
</comment>
<dbReference type="SUPFAM" id="SSF143011">
    <property type="entry name" value="RelE-like"/>
    <property type="match status" value="1"/>
</dbReference>
<dbReference type="InterPro" id="IPR035093">
    <property type="entry name" value="RelE/ParE_toxin_dom_sf"/>
</dbReference>
<dbReference type="PANTHER" id="PTHR38039:SF1">
    <property type="entry name" value="TOXIN YOEB"/>
    <property type="match status" value="1"/>
</dbReference>
<keyword evidence="4" id="KW-0255">Endonuclease</keyword>
<dbReference type="EMBL" id="JAPDDS010000005">
    <property type="protein sequence ID" value="MCW1885188.1"/>
    <property type="molecule type" value="Genomic_DNA"/>
</dbReference>
<evidence type="ECO:0000313" key="8">
    <source>
        <dbReference type="Proteomes" id="UP001207930"/>
    </source>
</evidence>
<gene>
    <name evidence="7" type="ORF">OKA04_10655</name>
</gene>
<protein>
    <recommendedName>
        <fullName evidence="6">Putative mRNA interferase YoeB</fullName>
    </recommendedName>
</protein>
<dbReference type="NCBIfam" id="TIGR02116">
    <property type="entry name" value="toxin_Txe_YoeB"/>
    <property type="match status" value="1"/>
</dbReference>
<keyword evidence="3" id="KW-0540">Nuclease</keyword>
<sequence length="60" mass="7255">MSDPERLLNFDRDFLDGLGKLEPLRHLGAGIWSRRITQEHRLVYRVKDDRILFAQARYHY</sequence>
<evidence type="ECO:0000256" key="2">
    <source>
        <dbReference type="ARBA" id="ARBA00022649"/>
    </source>
</evidence>
<organism evidence="7 8">
    <name type="scientific">Luteolibacter flavescens</name>
    <dbReference type="NCBI Taxonomy" id="1859460"/>
    <lineage>
        <taxon>Bacteria</taxon>
        <taxon>Pseudomonadati</taxon>
        <taxon>Verrucomicrobiota</taxon>
        <taxon>Verrucomicrobiia</taxon>
        <taxon>Verrucomicrobiales</taxon>
        <taxon>Verrucomicrobiaceae</taxon>
        <taxon>Luteolibacter</taxon>
    </lineage>
</organism>
<evidence type="ECO:0000256" key="5">
    <source>
        <dbReference type="ARBA" id="ARBA00022801"/>
    </source>
</evidence>
<dbReference type="Gene3D" id="3.30.2310.20">
    <property type="entry name" value="RelE-like"/>
    <property type="match status" value="1"/>
</dbReference>
<dbReference type="PANTHER" id="PTHR38039">
    <property type="entry name" value="TOXIN YOEB"/>
    <property type="match status" value="1"/>
</dbReference>
<comment type="caution">
    <text evidence="7">The sequence shown here is derived from an EMBL/GenBank/DDBJ whole genome shotgun (WGS) entry which is preliminary data.</text>
</comment>
<evidence type="ECO:0000256" key="6">
    <source>
        <dbReference type="ARBA" id="ARBA00030388"/>
    </source>
</evidence>
<name>A0ABT3FNN3_9BACT</name>
<keyword evidence="5" id="KW-0378">Hydrolase</keyword>
<accession>A0ABT3FNN3</accession>
<keyword evidence="8" id="KW-1185">Reference proteome</keyword>
<evidence type="ECO:0000256" key="3">
    <source>
        <dbReference type="ARBA" id="ARBA00022722"/>
    </source>
</evidence>
<evidence type="ECO:0000256" key="4">
    <source>
        <dbReference type="ARBA" id="ARBA00022759"/>
    </source>
</evidence>
<proteinExistence type="inferred from homology"/>
<dbReference type="Proteomes" id="UP001207930">
    <property type="component" value="Unassembled WGS sequence"/>
</dbReference>
<reference evidence="7 8" key="1">
    <citation type="submission" date="2022-10" db="EMBL/GenBank/DDBJ databases">
        <title>Luteolibacter flavescens strain MCCC 1K03193, whole genome shotgun sequencing project.</title>
        <authorList>
            <person name="Zhao G."/>
            <person name="Shen L."/>
        </authorList>
    </citation>
    <scope>NUCLEOTIDE SEQUENCE [LARGE SCALE GENOMIC DNA]</scope>
    <source>
        <strain evidence="7 8">MCCC 1K03193</strain>
    </source>
</reference>
<dbReference type="Pfam" id="PF06769">
    <property type="entry name" value="YoeB_toxin"/>
    <property type="match status" value="1"/>
</dbReference>
<dbReference type="InterPro" id="IPR009614">
    <property type="entry name" value="YoeB_toxin"/>
</dbReference>
<evidence type="ECO:0000313" key="7">
    <source>
        <dbReference type="EMBL" id="MCW1885188.1"/>
    </source>
</evidence>
<evidence type="ECO:0000256" key="1">
    <source>
        <dbReference type="ARBA" id="ARBA00008172"/>
    </source>
</evidence>